<organism evidence="4 5">
    <name type="scientific">Pigmentiphaga daeguensis</name>
    <dbReference type="NCBI Taxonomy" id="414049"/>
    <lineage>
        <taxon>Bacteria</taxon>
        <taxon>Pseudomonadati</taxon>
        <taxon>Pseudomonadota</taxon>
        <taxon>Betaproteobacteria</taxon>
        <taxon>Burkholderiales</taxon>
        <taxon>Alcaligenaceae</taxon>
        <taxon>Pigmentiphaga</taxon>
    </lineage>
</organism>
<dbReference type="EMBL" id="BAAAEN010000021">
    <property type="protein sequence ID" value="GAA0521965.1"/>
    <property type="molecule type" value="Genomic_DNA"/>
</dbReference>
<comment type="caution">
    <text evidence="4">The sequence shown here is derived from an EMBL/GenBank/DDBJ whole genome shotgun (WGS) entry which is preliminary data.</text>
</comment>
<gene>
    <name evidence="4" type="ORF">GCM10009097_44330</name>
</gene>
<dbReference type="InterPro" id="IPR000391">
    <property type="entry name" value="Rng_hydr_dOase-bsu"/>
</dbReference>
<dbReference type="RefSeq" id="WP_343928212.1">
    <property type="nucleotide sequence ID" value="NZ_BAAAEN010000021.1"/>
</dbReference>
<dbReference type="InterPro" id="IPR017640">
    <property type="entry name" value="Anthranilate_1-2-diOase_ssu"/>
</dbReference>
<dbReference type="Pfam" id="PF13577">
    <property type="entry name" value="SnoaL_4"/>
    <property type="match status" value="1"/>
</dbReference>
<dbReference type="GO" id="GO:0051213">
    <property type="term" value="F:dioxygenase activity"/>
    <property type="evidence" value="ECO:0007669"/>
    <property type="project" value="UniProtKB-KW"/>
</dbReference>
<evidence type="ECO:0000256" key="2">
    <source>
        <dbReference type="ARBA" id="ARBA00023002"/>
    </source>
</evidence>
<comment type="similarity">
    <text evidence="1">Belongs to the bacterial ring-hydroxylating dioxygenase beta subunit family.</text>
</comment>
<dbReference type="CDD" id="cd00667">
    <property type="entry name" value="ring_hydroxylating_dioxygenases_beta"/>
    <property type="match status" value="1"/>
</dbReference>
<dbReference type="InterPro" id="IPR037401">
    <property type="entry name" value="SnoaL-like"/>
</dbReference>
<dbReference type="SUPFAM" id="SSF54427">
    <property type="entry name" value="NTF2-like"/>
    <property type="match status" value="1"/>
</dbReference>
<name>A0ABN1CM51_9BURK</name>
<dbReference type="InterPro" id="IPR032710">
    <property type="entry name" value="NTF2-like_dom_sf"/>
</dbReference>
<dbReference type="NCBIfam" id="NF041685">
    <property type="entry name" value="ant_diox_AndAd"/>
    <property type="match status" value="1"/>
</dbReference>
<keyword evidence="2" id="KW-0560">Oxidoreductase</keyword>
<protein>
    <submittedName>
        <fullName evidence="4">Aromatic-ring-hydroxylating dioxygenase subunit beta</fullName>
    </submittedName>
</protein>
<proteinExistence type="inferred from homology"/>
<evidence type="ECO:0000313" key="4">
    <source>
        <dbReference type="EMBL" id="GAA0521965.1"/>
    </source>
</evidence>
<sequence>MENNLQLWMELLELQHRYVAALDANELEAWPAFFLEEGHYEIIPKENYDQGLPVPVIYCRNARMMRDRVVSLRNANIYEAHTYRHATSGLVIKGIEDDVVTTHSNYVVVSTGTAGDTVVYQAGMYIDEVVKHEGQWRYRSKKVVYDTLRVQTLLATPI</sequence>
<keyword evidence="5" id="KW-1185">Reference proteome</keyword>
<dbReference type="Proteomes" id="UP001501706">
    <property type="component" value="Unassembled WGS sequence"/>
</dbReference>
<reference evidence="4 5" key="1">
    <citation type="journal article" date="2019" name="Int. J. Syst. Evol. Microbiol.">
        <title>The Global Catalogue of Microorganisms (GCM) 10K type strain sequencing project: providing services to taxonomists for standard genome sequencing and annotation.</title>
        <authorList>
            <consortium name="The Broad Institute Genomics Platform"/>
            <consortium name="The Broad Institute Genome Sequencing Center for Infectious Disease"/>
            <person name="Wu L."/>
            <person name="Ma J."/>
        </authorList>
    </citation>
    <scope>NUCLEOTIDE SEQUENCE [LARGE SCALE GENOMIC DNA]</scope>
    <source>
        <strain evidence="4 5">JCM 14330</strain>
    </source>
</reference>
<dbReference type="Gene3D" id="3.10.450.50">
    <property type="match status" value="1"/>
</dbReference>
<accession>A0ABN1CM51</accession>
<evidence type="ECO:0000313" key="5">
    <source>
        <dbReference type="Proteomes" id="UP001501706"/>
    </source>
</evidence>
<evidence type="ECO:0000259" key="3">
    <source>
        <dbReference type="Pfam" id="PF13577"/>
    </source>
</evidence>
<feature type="domain" description="SnoaL-like" evidence="3">
    <location>
        <begin position="10"/>
        <end position="140"/>
    </location>
</feature>
<evidence type="ECO:0000256" key="1">
    <source>
        <dbReference type="ARBA" id="ARBA00009570"/>
    </source>
</evidence>
<keyword evidence="4" id="KW-0223">Dioxygenase</keyword>